<protein>
    <submittedName>
        <fullName evidence="1">Uncharacterized protein</fullName>
    </submittedName>
</protein>
<dbReference type="EMBL" id="JAIWYP010000010">
    <property type="protein sequence ID" value="KAH3752746.1"/>
    <property type="molecule type" value="Genomic_DNA"/>
</dbReference>
<dbReference type="Proteomes" id="UP000828390">
    <property type="component" value="Unassembled WGS sequence"/>
</dbReference>
<organism evidence="1 2">
    <name type="scientific">Dreissena polymorpha</name>
    <name type="common">Zebra mussel</name>
    <name type="synonym">Mytilus polymorpha</name>
    <dbReference type="NCBI Taxonomy" id="45954"/>
    <lineage>
        <taxon>Eukaryota</taxon>
        <taxon>Metazoa</taxon>
        <taxon>Spiralia</taxon>
        <taxon>Lophotrochozoa</taxon>
        <taxon>Mollusca</taxon>
        <taxon>Bivalvia</taxon>
        <taxon>Autobranchia</taxon>
        <taxon>Heteroconchia</taxon>
        <taxon>Euheterodonta</taxon>
        <taxon>Imparidentia</taxon>
        <taxon>Neoheterodontei</taxon>
        <taxon>Myida</taxon>
        <taxon>Dreissenoidea</taxon>
        <taxon>Dreissenidae</taxon>
        <taxon>Dreissena</taxon>
    </lineage>
</organism>
<evidence type="ECO:0000313" key="2">
    <source>
        <dbReference type="Proteomes" id="UP000828390"/>
    </source>
</evidence>
<gene>
    <name evidence="1" type="ORF">DPMN_187372</name>
</gene>
<reference evidence="1" key="1">
    <citation type="journal article" date="2019" name="bioRxiv">
        <title>The Genome of the Zebra Mussel, Dreissena polymorpha: A Resource for Invasive Species Research.</title>
        <authorList>
            <person name="McCartney M.A."/>
            <person name="Auch B."/>
            <person name="Kono T."/>
            <person name="Mallez S."/>
            <person name="Zhang Y."/>
            <person name="Obille A."/>
            <person name="Becker A."/>
            <person name="Abrahante J.E."/>
            <person name="Garbe J."/>
            <person name="Badalamenti J.P."/>
            <person name="Herman A."/>
            <person name="Mangelson H."/>
            <person name="Liachko I."/>
            <person name="Sullivan S."/>
            <person name="Sone E.D."/>
            <person name="Koren S."/>
            <person name="Silverstein K.A.T."/>
            <person name="Beckman K.B."/>
            <person name="Gohl D.M."/>
        </authorList>
    </citation>
    <scope>NUCLEOTIDE SEQUENCE</scope>
    <source>
        <strain evidence="1">Duluth1</strain>
        <tissue evidence="1">Whole animal</tissue>
    </source>
</reference>
<sequence length="228" mass="25086">MWPPEVEDRAKWAIPPTKLTCFHNLSNCLICAVKNEQETNVNVVSARCTSNNRDQNSPGIVIAALDSRDSREKVLKSKSPLKDSPFNNIFIGTDRTKEERLADQNLRKMEEAINKGGPVSVHGNGVVLTNSSRGGSEGNNLPYKGAQSDPSAHGDLPVLMVTEIKQGTEVVVVVAKTVVAVKVPVKVGAIKVMDSKVNISRKPWRKVLRAEDLGQARVLEHQWMEDEQ</sequence>
<name>A0A9D4DQ21_DREPO</name>
<reference evidence="1" key="2">
    <citation type="submission" date="2020-11" db="EMBL/GenBank/DDBJ databases">
        <authorList>
            <person name="McCartney M.A."/>
            <person name="Auch B."/>
            <person name="Kono T."/>
            <person name="Mallez S."/>
            <person name="Becker A."/>
            <person name="Gohl D.M."/>
            <person name="Silverstein K.A.T."/>
            <person name="Koren S."/>
            <person name="Bechman K.B."/>
            <person name="Herman A."/>
            <person name="Abrahante J.E."/>
            <person name="Garbe J."/>
        </authorList>
    </citation>
    <scope>NUCLEOTIDE SEQUENCE</scope>
    <source>
        <strain evidence="1">Duluth1</strain>
        <tissue evidence="1">Whole animal</tissue>
    </source>
</reference>
<accession>A0A9D4DQ21</accession>
<dbReference type="AlphaFoldDB" id="A0A9D4DQ21"/>
<proteinExistence type="predicted"/>
<keyword evidence="2" id="KW-1185">Reference proteome</keyword>
<evidence type="ECO:0000313" key="1">
    <source>
        <dbReference type="EMBL" id="KAH3752746.1"/>
    </source>
</evidence>
<comment type="caution">
    <text evidence="1">The sequence shown here is derived from an EMBL/GenBank/DDBJ whole genome shotgun (WGS) entry which is preliminary data.</text>
</comment>